<dbReference type="Proteomes" id="UP000003465">
    <property type="component" value="Unassembled WGS sequence"/>
</dbReference>
<protein>
    <submittedName>
        <fullName evidence="2">Phosphomannomutase</fullName>
    </submittedName>
</protein>
<proteinExistence type="predicted"/>
<accession>A0A656GCU0</accession>
<comment type="caution">
    <text evidence="2">The sequence shown here is derived from an EMBL/GenBank/DDBJ whole genome shotgun (WGS) entry which is preliminary data.</text>
</comment>
<dbReference type="AlphaFoldDB" id="A0A656GCU0"/>
<gene>
    <name evidence="2" type="ORF">PSYMO_19868</name>
</gene>
<keyword evidence="1" id="KW-1133">Transmembrane helix</keyword>
<name>A0A656GCU0_PSEA0</name>
<feature type="non-terminal residue" evidence="2">
    <location>
        <position position="161"/>
    </location>
</feature>
<sequence>MKGSQHSAPKHAIAADNSPPAASLKGLAPGLVPATIGLIIAAALVWVALISSPQQQDQLVRAWGGSQAAAIGLALRQINADTQSAASGATLVQTLQSNDASALLAAQDRFTRWDGLAGARLYPKGLADVDTQGALPVSFATLDMLNKAAQGEVVAPEARKV</sequence>
<organism evidence="2 3">
    <name type="scientific">Pseudomonas amygdali pv. mori str. 301020</name>
    <dbReference type="NCBI Taxonomy" id="629261"/>
    <lineage>
        <taxon>Bacteria</taxon>
        <taxon>Pseudomonadati</taxon>
        <taxon>Pseudomonadota</taxon>
        <taxon>Gammaproteobacteria</taxon>
        <taxon>Pseudomonadales</taxon>
        <taxon>Pseudomonadaceae</taxon>
        <taxon>Pseudomonas</taxon>
        <taxon>Pseudomonas amygdali</taxon>
    </lineage>
</organism>
<reference evidence="2 3" key="1">
    <citation type="journal article" date="2011" name="PLoS Pathog.">
        <title>Dynamic evolution of pathogenicity revealed by sequencing and comparative genomics of 19 Pseudomonas syringae isolates.</title>
        <authorList>
            <person name="Baltrus D.A."/>
            <person name="Nishimura M.T."/>
            <person name="Romanchuk A."/>
            <person name="Chang J.H."/>
            <person name="Mukhtar M.S."/>
            <person name="Cherkis K."/>
            <person name="Roach J."/>
            <person name="Grant S.R."/>
            <person name="Jones C.D."/>
            <person name="Dangl J.L."/>
        </authorList>
    </citation>
    <scope>NUCLEOTIDE SEQUENCE [LARGE SCALE GENOMIC DNA]</scope>
    <source>
        <strain evidence="2 3">301020</strain>
    </source>
</reference>
<keyword evidence="1" id="KW-0472">Membrane</keyword>
<keyword evidence="1" id="KW-0812">Transmembrane</keyword>
<feature type="transmembrane region" description="Helical" evidence="1">
    <location>
        <begin position="27"/>
        <end position="49"/>
    </location>
</feature>
<dbReference type="EMBL" id="AEAG01000772">
    <property type="protein sequence ID" value="EGH23592.1"/>
    <property type="molecule type" value="Genomic_DNA"/>
</dbReference>
<evidence type="ECO:0000313" key="3">
    <source>
        <dbReference type="Proteomes" id="UP000003465"/>
    </source>
</evidence>
<evidence type="ECO:0000313" key="2">
    <source>
        <dbReference type="EMBL" id="EGH23592.1"/>
    </source>
</evidence>
<evidence type="ECO:0000256" key="1">
    <source>
        <dbReference type="SAM" id="Phobius"/>
    </source>
</evidence>